<feature type="transmembrane region" description="Helical" evidence="1">
    <location>
        <begin position="111"/>
        <end position="128"/>
    </location>
</feature>
<gene>
    <name evidence="2" type="ORF">HFP15_30295</name>
</gene>
<name>A0ABX1JEN3_9PSEU</name>
<comment type="caution">
    <text evidence="2">The sequence shown here is derived from an EMBL/GenBank/DDBJ whole genome shotgun (WGS) entry which is preliminary data.</text>
</comment>
<feature type="transmembrane region" description="Helical" evidence="1">
    <location>
        <begin position="74"/>
        <end position="91"/>
    </location>
</feature>
<reference evidence="2 3" key="1">
    <citation type="submission" date="2020-04" db="EMBL/GenBank/DDBJ databases">
        <title>Novel species.</title>
        <authorList>
            <person name="Teo W.F.A."/>
            <person name="Lipun K."/>
            <person name="Srisuk N."/>
            <person name="Duangmal K."/>
        </authorList>
    </citation>
    <scope>NUCLEOTIDE SEQUENCE [LARGE SCALE GENOMIC DNA]</scope>
    <source>
        <strain evidence="2 3">K13G38</strain>
    </source>
</reference>
<dbReference type="Proteomes" id="UP000715441">
    <property type="component" value="Unassembled WGS sequence"/>
</dbReference>
<dbReference type="RefSeq" id="WP_168520194.1">
    <property type="nucleotide sequence ID" value="NZ_JAAXLS010000032.1"/>
</dbReference>
<feature type="transmembrane region" description="Helical" evidence="1">
    <location>
        <begin position="40"/>
        <end position="62"/>
    </location>
</feature>
<feature type="transmembrane region" description="Helical" evidence="1">
    <location>
        <begin position="12"/>
        <end position="34"/>
    </location>
</feature>
<keyword evidence="1" id="KW-0812">Transmembrane</keyword>
<evidence type="ECO:0000313" key="3">
    <source>
        <dbReference type="Proteomes" id="UP000715441"/>
    </source>
</evidence>
<dbReference type="Pfam" id="PF14325">
    <property type="entry name" value="DUF4383"/>
    <property type="match status" value="1"/>
</dbReference>
<accession>A0ABX1JEN3</accession>
<keyword evidence="1" id="KW-1133">Transmembrane helix</keyword>
<keyword evidence="1" id="KW-0472">Membrane</keyword>
<protein>
    <submittedName>
        <fullName evidence="2">DUF4383 domain-containing protein</fullName>
    </submittedName>
</protein>
<proteinExistence type="predicted"/>
<keyword evidence="3" id="KW-1185">Reference proteome</keyword>
<organism evidence="2 3">
    <name type="scientific">Amycolatopsis acididurans</name>
    <dbReference type="NCBI Taxonomy" id="2724524"/>
    <lineage>
        <taxon>Bacteria</taxon>
        <taxon>Bacillati</taxon>
        <taxon>Actinomycetota</taxon>
        <taxon>Actinomycetes</taxon>
        <taxon>Pseudonocardiales</taxon>
        <taxon>Pseudonocardiaceae</taxon>
        <taxon>Amycolatopsis</taxon>
    </lineage>
</organism>
<dbReference type="EMBL" id="JAAXLS010000032">
    <property type="protein sequence ID" value="NKQ57170.1"/>
    <property type="molecule type" value="Genomic_DNA"/>
</dbReference>
<sequence>MAEHSGAQRAPLSQAAALVIGIVYVVLGIGGFFAGGKEILVFHTGVLLDIMRTAIGLLALVAARRGAAAQVIELVTFFGLAGLTVYGILSTATGDPVDVRGLLDVQWADNILHGVTAIAGLVFGLLPARRRSSAAPRV</sequence>
<evidence type="ECO:0000256" key="1">
    <source>
        <dbReference type="SAM" id="Phobius"/>
    </source>
</evidence>
<evidence type="ECO:0000313" key="2">
    <source>
        <dbReference type="EMBL" id="NKQ57170.1"/>
    </source>
</evidence>